<proteinExistence type="predicted"/>
<gene>
    <name evidence="3" type="ORF">niasHT_024904</name>
</gene>
<dbReference type="InterPro" id="IPR011990">
    <property type="entry name" value="TPR-like_helical_dom_sf"/>
</dbReference>
<keyword evidence="2" id="KW-0802">TPR repeat</keyword>
<name>A0ABD2JYS4_9BILA</name>
<dbReference type="Proteomes" id="UP001620626">
    <property type="component" value="Unassembled WGS sequence"/>
</dbReference>
<comment type="caution">
    <text evidence="3">The sequence shown here is derived from an EMBL/GenBank/DDBJ whole genome shotgun (WGS) entry which is preliminary data.</text>
</comment>
<accession>A0ABD2JYS4</accession>
<reference evidence="3 4" key="1">
    <citation type="submission" date="2024-10" db="EMBL/GenBank/DDBJ databases">
        <authorList>
            <person name="Kim D."/>
        </authorList>
    </citation>
    <scope>NUCLEOTIDE SEQUENCE [LARGE SCALE GENOMIC DNA]</scope>
    <source>
        <strain evidence="3">BH-2024</strain>
    </source>
</reference>
<dbReference type="PANTHER" id="PTHR14027:SF2">
    <property type="entry name" value="RNA POLYMERASE-ASSOCIATED PROTEIN CTR9 HOMOLOG"/>
    <property type="match status" value="1"/>
</dbReference>
<dbReference type="Gene3D" id="1.25.40.10">
    <property type="entry name" value="Tetratricopeptide repeat domain"/>
    <property type="match status" value="1"/>
</dbReference>
<dbReference type="EMBL" id="JBICBT010000875">
    <property type="protein sequence ID" value="KAL3095728.1"/>
    <property type="molecule type" value="Genomic_DNA"/>
</dbReference>
<evidence type="ECO:0000313" key="3">
    <source>
        <dbReference type="EMBL" id="KAL3095728.1"/>
    </source>
</evidence>
<protein>
    <submittedName>
        <fullName evidence="3">Uncharacterized protein</fullName>
    </submittedName>
</protein>
<dbReference type="SUPFAM" id="SSF48452">
    <property type="entry name" value="TPR-like"/>
    <property type="match status" value="1"/>
</dbReference>
<dbReference type="SMART" id="SM00028">
    <property type="entry name" value="TPR"/>
    <property type="match status" value="4"/>
</dbReference>
<evidence type="ECO:0000256" key="2">
    <source>
        <dbReference type="ARBA" id="ARBA00022803"/>
    </source>
</evidence>
<dbReference type="PANTHER" id="PTHR14027">
    <property type="entry name" value="RNA POLYMERASE-ASSOCIATED PROTEIN CTR9"/>
    <property type="match status" value="1"/>
</dbReference>
<evidence type="ECO:0000256" key="1">
    <source>
        <dbReference type="ARBA" id="ARBA00022737"/>
    </source>
</evidence>
<organism evidence="3 4">
    <name type="scientific">Heterodera trifolii</name>
    <dbReference type="NCBI Taxonomy" id="157864"/>
    <lineage>
        <taxon>Eukaryota</taxon>
        <taxon>Metazoa</taxon>
        <taxon>Ecdysozoa</taxon>
        <taxon>Nematoda</taxon>
        <taxon>Chromadorea</taxon>
        <taxon>Rhabditida</taxon>
        <taxon>Tylenchina</taxon>
        <taxon>Tylenchomorpha</taxon>
        <taxon>Tylenchoidea</taxon>
        <taxon>Heteroderidae</taxon>
        <taxon>Heteroderinae</taxon>
        <taxon>Heterodera</taxon>
    </lineage>
</organism>
<dbReference type="InterPro" id="IPR019734">
    <property type="entry name" value="TPR_rpt"/>
</dbReference>
<sequence length="439" mass="50066">MMVGYITEELPEYAPYNKILFNSLGISYIDHCVIEFLRPNQQIWDQGTKIDLIFGTTAPMSIGLFSSVKEIWPIFATNIRQLGFIDEEHLENLRRLISPTILTDLNQLTSIDSGLLMPDVIADDGPNATTGQALSKWLHTPRKDGKPKQLMWHGKEEIKENENFGHFNTAREYLTKLVESQTERAPVEALIELAQLLEQQDPQKCILAEGAENLNDEAAALLVTVSYNLGRVNEQLCLYDEAEKLYRTLIRQRPNYMDVRILRLGCLVRNKGDLHNASLLFKESMSVNPSNPDPWTLIGNMHMAKQEWGPAQKKFEHILKLTNNSDAYSFVALGNIWLEMLFSSKTHEKDASYRESAIAYYAKALKLRPHNIWAANGIGCVLAHKGNMRTGHFFASARGDRRLSDVWINVAHIYMEQKQYVSALQMYKNCVTKFGRQTT</sequence>
<keyword evidence="4" id="KW-1185">Reference proteome</keyword>
<dbReference type="AlphaFoldDB" id="A0ABD2JYS4"/>
<evidence type="ECO:0000313" key="4">
    <source>
        <dbReference type="Proteomes" id="UP001620626"/>
    </source>
</evidence>
<keyword evidence="1" id="KW-0677">Repeat</keyword>
<dbReference type="InterPro" id="IPR031101">
    <property type="entry name" value="Ctr9"/>
</dbReference>
<dbReference type="GO" id="GO:0005634">
    <property type="term" value="C:nucleus"/>
    <property type="evidence" value="ECO:0007669"/>
    <property type="project" value="UniProtKB-ARBA"/>
</dbReference>